<feature type="region of interest" description="Disordered" evidence="1">
    <location>
        <begin position="980"/>
        <end position="1027"/>
    </location>
</feature>
<dbReference type="HOGENOM" id="CLU_242445_0_0_1"/>
<accession>A7SCC6</accession>
<feature type="transmembrane region" description="Helical" evidence="2">
    <location>
        <begin position="62"/>
        <end position="82"/>
    </location>
</feature>
<name>A7SCC6_NEMVE</name>
<evidence type="ECO:0000313" key="3">
    <source>
        <dbReference type="EMBL" id="EDO38659.1"/>
    </source>
</evidence>
<gene>
    <name evidence="3" type="ORF">NEMVEDRAFT_v1g210086</name>
</gene>
<feature type="compositionally biased region" description="Polar residues" evidence="1">
    <location>
        <begin position="1260"/>
        <end position="1272"/>
    </location>
</feature>
<protein>
    <submittedName>
        <fullName evidence="3">Uncharacterized protein</fullName>
    </submittedName>
</protein>
<evidence type="ECO:0000256" key="2">
    <source>
        <dbReference type="SAM" id="Phobius"/>
    </source>
</evidence>
<feature type="compositionally biased region" description="Polar residues" evidence="1">
    <location>
        <begin position="1006"/>
        <end position="1020"/>
    </location>
</feature>
<reference evidence="3 4" key="1">
    <citation type="journal article" date="2007" name="Science">
        <title>Sea anemone genome reveals ancestral eumetazoan gene repertoire and genomic organization.</title>
        <authorList>
            <person name="Putnam N.H."/>
            <person name="Srivastava M."/>
            <person name="Hellsten U."/>
            <person name="Dirks B."/>
            <person name="Chapman J."/>
            <person name="Salamov A."/>
            <person name="Terry A."/>
            <person name="Shapiro H."/>
            <person name="Lindquist E."/>
            <person name="Kapitonov V.V."/>
            <person name="Jurka J."/>
            <person name="Genikhovich G."/>
            <person name="Grigoriev I.V."/>
            <person name="Lucas S.M."/>
            <person name="Steele R.E."/>
            <person name="Finnerty J.R."/>
            <person name="Technau U."/>
            <person name="Martindale M.Q."/>
            <person name="Rokhsar D.S."/>
        </authorList>
    </citation>
    <scope>NUCLEOTIDE SEQUENCE [LARGE SCALE GENOMIC DNA]</scope>
    <source>
        <strain evidence="4">CH2 X CH6</strain>
    </source>
</reference>
<keyword evidence="2" id="KW-1133">Transmembrane helix</keyword>
<feature type="transmembrane region" description="Helical" evidence="2">
    <location>
        <begin position="202"/>
        <end position="222"/>
    </location>
</feature>
<dbReference type="EMBL" id="DS469622">
    <property type="protein sequence ID" value="EDO38659.1"/>
    <property type="molecule type" value="Genomic_DNA"/>
</dbReference>
<dbReference type="InParanoid" id="A7SCC6"/>
<keyword evidence="2" id="KW-0812">Transmembrane</keyword>
<feature type="region of interest" description="Disordered" evidence="1">
    <location>
        <begin position="570"/>
        <end position="659"/>
    </location>
</feature>
<feature type="region of interest" description="Disordered" evidence="1">
    <location>
        <begin position="948"/>
        <end position="968"/>
    </location>
</feature>
<feature type="compositionally biased region" description="Basic and acidic residues" evidence="1">
    <location>
        <begin position="817"/>
        <end position="829"/>
    </location>
</feature>
<sequence length="1652" mass="182328">MDSLKTPQDLDLEVFELSSEGEETREIEGSPVTLVDNKWHSTTSTYPLNEIDAEGSSRSAPWTIVIFMALVSSVFAALRTAVSVSFLTIKSACALYVLITITAPLRSCSVAISIFLTLLKAVICLSELVYTTVAAVTVTFPLRLCSVFAWSVCAILRVAVRTFIFGLKLPYRIPRLIIVILVRVCCAAFSVVYLLMKAAIGVSELVYGTINMVTITVPLRLFRVIIWGVHVSSHVTVCATVYGVQLLFSILHGIRRTGSRVTRDMIFIARRVLPPRPRSKKTHTYTRFVIERPLRVKDPDQCLCVNSLVPTTAQTSIMPTSNITQTRGGSVVSSTCTALVTWLPNTTAPVQAKKIKLIVVLRMGEDDVFGRRGLDVKSLAEGSNSSQIVVRRSSVTPTATELAHLAQLIQTTLRTARYNKSGGSARCRISCASGQRTPFCQVPTTSEAFLKKGKSDVKKASIQGTSSRQGFLITPVNALRIIARLTQLRCLSVVAQVFVPFQESVSRVTQTTLNIIRNPDSQHHYQSNTMAGMLGNVDRGPRSVQKHKCADVVNTEQNTVRNRAAYQPTIDIEGDGNDHKNKPSMKTAAVSDQPHMLSSRGTQRRKPIVASFSEKGSEHTLTNNSRHSYASSNYTLKARSRRRRNMKSTGEEETKEEPGLVTPKAYEAFKRLLNDCFEQSELLACDPDVTSSANVKENGYFKCSSDVKGIHENSAEAKHITGQLISDLADTDRKDQNRVESLPSRFTSDSEDCVKDYRKTKHLMGTAPVSDHHTTVAPESHLDQRRDQGVARSDANILQEAETSASEGEQHIARDVYEPDKFSRRDSQHKTTAVVSSSERHGEHSLINSSNHSYTQSNSKNTLVARSRRRSHARSTGDEETEKETGLVTPEAYEAFKRLLNDCFNTQSEQVASDQNKSNADMGNKHANIKGLQDAYTVVSAGGITTSLKSKTAKHSPRQNITATSLKSSAPKIAATFSRLSTVKPSPKPNIAATSLKSSAVKPPSRLNNAATSSKSNTVKPTPRLGIEHHSKPCAVCPTQKTNVITLSKTESYAEVKGNRQAETYARFRQIYNGIPFKYKPRCDEAVYRSPDPRHESRLPGGITGDGRLGNVLEYRNCEMTTAVKCTKVKCSCNNGNEDLSLLKDAEEPFGTWLARCKLYRRAREKRFPPTCDSIARSIVRAPYDFTEHKGQTSSHNDNSNSVEPQCKPISRPICSLHGADTVKGDTATPKQSIIIDEHLLAQNGTVAEDQGQFNQDQVHSQFSAGQVQSKSGQRDGQESQVQSHFNPGHVQGQISQCEVKDQFCQGYVEGEGDVSSKKQGTDIEQNTGVSQQDMKFFTINNISSTLRSTNEKTRTSLENNQRIDITPAPVCQSSTLDAVTESMTVPTPKNTDTNMEEPEDPDYIHCIMLARGREKEDVCKTAMDKVRQLVEEDKHFVNGGTARESPVAVKSLDLGERYNASGVTIVKVTAIHDEHTQGKKYKTKVMKNVSIQVAEKVVKDRVLAAERDKDVITQGQMKPYGVVNEVVLLPANWAKGQSVVPATQNSPKPLTRLDIEPPLLSTAQPRQMPNIAKTSEKSFPRLDAVASLNATVSALLEQNSIRSPIDLTSPIRRKRKHSAITKDNEVQDEPCAKWSNHYRKIKTLPRLTTRA</sequence>
<feature type="compositionally biased region" description="Polar residues" evidence="1">
    <location>
        <begin position="846"/>
        <end position="864"/>
    </location>
</feature>
<feature type="compositionally biased region" description="Basic and acidic residues" evidence="1">
    <location>
        <begin position="649"/>
        <end position="658"/>
    </location>
</feature>
<organism evidence="3 4">
    <name type="scientific">Nematostella vectensis</name>
    <name type="common">Starlet sea anemone</name>
    <dbReference type="NCBI Taxonomy" id="45351"/>
    <lineage>
        <taxon>Eukaryota</taxon>
        <taxon>Metazoa</taxon>
        <taxon>Cnidaria</taxon>
        <taxon>Anthozoa</taxon>
        <taxon>Hexacorallia</taxon>
        <taxon>Actiniaria</taxon>
        <taxon>Edwardsiidae</taxon>
        <taxon>Nematostella</taxon>
    </lineage>
</organism>
<feature type="transmembrane region" description="Helical" evidence="2">
    <location>
        <begin position="176"/>
        <end position="196"/>
    </location>
</feature>
<feature type="transmembrane region" description="Helical" evidence="2">
    <location>
        <begin position="128"/>
        <end position="156"/>
    </location>
</feature>
<keyword evidence="2" id="KW-0472">Membrane</keyword>
<feature type="compositionally biased region" description="Polar residues" evidence="1">
    <location>
        <begin position="619"/>
        <end position="635"/>
    </location>
</feature>
<keyword evidence="4" id="KW-1185">Reference proteome</keyword>
<feature type="transmembrane region" description="Helical" evidence="2">
    <location>
        <begin position="94"/>
        <end position="116"/>
    </location>
</feature>
<feature type="region of interest" description="Disordered" evidence="1">
    <location>
        <begin position="817"/>
        <end position="889"/>
    </location>
</feature>
<feature type="region of interest" description="Disordered" evidence="1">
    <location>
        <begin position="1260"/>
        <end position="1289"/>
    </location>
</feature>
<dbReference type="Proteomes" id="UP000001593">
    <property type="component" value="Unassembled WGS sequence"/>
</dbReference>
<evidence type="ECO:0000313" key="4">
    <source>
        <dbReference type="Proteomes" id="UP000001593"/>
    </source>
</evidence>
<feature type="compositionally biased region" description="Polar residues" evidence="1">
    <location>
        <begin position="958"/>
        <end position="968"/>
    </location>
</feature>
<evidence type="ECO:0000256" key="1">
    <source>
        <dbReference type="SAM" id="MobiDB-lite"/>
    </source>
</evidence>
<proteinExistence type="predicted"/>
<feature type="transmembrane region" description="Helical" evidence="2">
    <location>
        <begin position="234"/>
        <end position="254"/>
    </location>
</feature>